<evidence type="ECO:0000256" key="1">
    <source>
        <dbReference type="SAM" id="SignalP"/>
    </source>
</evidence>
<dbReference type="Gene3D" id="2.170.140.10">
    <property type="entry name" value="Chitin binding domain"/>
    <property type="match status" value="1"/>
</dbReference>
<evidence type="ECO:0000259" key="2">
    <source>
        <dbReference type="PROSITE" id="PS50940"/>
    </source>
</evidence>
<dbReference type="Pfam" id="PF01607">
    <property type="entry name" value="CBM_14"/>
    <property type="match status" value="1"/>
</dbReference>
<dbReference type="SUPFAM" id="SSF57625">
    <property type="entry name" value="Invertebrate chitin-binding proteins"/>
    <property type="match status" value="1"/>
</dbReference>
<dbReference type="GO" id="GO:0005576">
    <property type="term" value="C:extracellular region"/>
    <property type="evidence" value="ECO:0007669"/>
    <property type="project" value="InterPro"/>
</dbReference>
<organism evidence="3 4">
    <name type="scientific">Rhizopus stolonifer</name>
    <name type="common">Rhizopus nigricans</name>
    <dbReference type="NCBI Taxonomy" id="4846"/>
    <lineage>
        <taxon>Eukaryota</taxon>
        <taxon>Fungi</taxon>
        <taxon>Fungi incertae sedis</taxon>
        <taxon>Mucoromycota</taxon>
        <taxon>Mucoromycotina</taxon>
        <taxon>Mucoromycetes</taxon>
        <taxon>Mucorales</taxon>
        <taxon>Mucorineae</taxon>
        <taxon>Rhizopodaceae</taxon>
        <taxon>Rhizopus</taxon>
    </lineage>
</organism>
<accession>A0A367KMG3</accession>
<proteinExistence type="predicted"/>
<gene>
    <name evidence="3" type="ORF">CU098_007737</name>
</gene>
<dbReference type="OrthoDB" id="2215552at2759"/>
<comment type="caution">
    <text evidence="3">The sequence shown here is derived from an EMBL/GenBank/DDBJ whole genome shotgun (WGS) entry which is preliminary data.</text>
</comment>
<feature type="domain" description="Chitin-binding type-2" evidence="2">
    <location>
        <begin position="42"/>
        <end position="97"/>
    </location>
</feature>
<dbReference type="GO" id="GO:0008061">
    <property type="term" value="F:chitin binding"/>
    <property type="evidence" value="ECO:0007669"/>
    <property type="project" value="InterPro"/>
</dbReference>
<keyword evidence="1" id="KW-0732">Signal</keyword>
<dbReference type="Proteomes" id="UP000253551">
    <property type="component" value="Unassembled WGS sequence"/>
</dbReference>
<keyword evidence="4" id="KW-1185">Reference proteome</keyword>
<reference evidence="3 4" key="1">
    <citation type="journal article" date="2018" name="G3 (Bethesda)">
        <title>Phylogenetic and Phylogenomic Definition of Rhizopus Species.</title>
        <authorList>
            <person name="Gryganskyi A.P."/>
            <person name="Golan J."/>
            <person name="Dolatabadi S."/>
            <person name="Mondo S."/>
            <person name="Robb S."/>
            <person name="Idnurm A."/>
            <person name="Muszewska A."/>
            <person name="Steczkiewicz K."/>
            <person name="Masonjones S."/>
            <person name="Liao H.L."/>
            <person name="Gajdeczka M.T."/>
            <person name="Anike F."/>
            <person name="Vuek A."/>
            <person name="Anishchenko I.M."/>
            <person name="Voigt K."/>
            <person name="de Hoog G.S."/>
            <person name="Smith M.E."/>
            <person name="Heitman J."/>
            <person name="Vilgalys R."/>
            <person name="Stajich J.E."/>
        </authorList>
    </citation>
    <scope>NUCLEOTIDE SEQUENCE [LARGE SCALE GENOMIC DNA]</scope>
    <source>
        <strain evidence="3 4">LSU 92-RS-03</strain>
    </source>
</reference>
<feature type="chain" id="PRO_5016925287" description="Chitin-binding type-2 domain-containing protein" evidence="1">
    <location>
        <begin position="30"/>
        <end position="97"/>
    </location>
</feature>
<name>A0A367KMG3_RHIST</name>
<dbReference type="InterPro" id="IPR002557">
    <property type="entry name" value="Chitin-bd_dom"/>
</dbReference>
<dbReference type="EMBL" id="PJQM01001053">
    <property type="protein sequence ID" value="RCI03349.1"/>
    <property type="molecule type" value="Genomic_DNA"/>
</dbReference>
<protein>
    <recommendedName>
        <fullName evidence="2">Chitin-binding type-2 domain-containing protein</fullName>
    </recommendedName>
</protein>
<feature type="signal peptide" evidence="1">
    <location>
        <begin position="1"/>
        <end position="29"/>
    </location>
</feature>
<dbReference type="InterPro" id="IPR036508">
    <property type="entry name" value="Chitin-bd_dom_sf"/>
</dbReference>
<dbReference type="SMART" id="SM00494">
    <property type="entry name" value="ChtBD2"/>
    <property type="match status" value="1"/>
</dbReference>
<dbReference type="PROSITE" id="PS50940">
    <property type="entry name" value="CHIT_BIND_II"/>
    <property type="match status" value="1"/>
</dbReference>
<dbReference type="AlphaFoldDB" id="A0A367KMG3"/>
<evidence type="ECO:0000313" key="4">
    <source>
        <dbReference type="Proteomes" id="UP000253551"/>
    </source>
</evidence>
<sequence length="97" mass="10592">MPLLKHSLDVMQCLLLLSFILAFMNTVQSASIMKKRDNDERSFSCSSKSAGLYAYPGDCHKYYYCTYGSSEPTIGNCVGAAFSPSLGRCVAVSRANC</sequence>
<evidence type="ECO:0000313" key="3">
    <source>
        <dbReference type="EMBL" id="RCI03349.1"/>
    </source>
</evidence>